<sequence>MLFFLLCSSIATASYLDECLSVPYTICLDNGSYVLGDLAEPDSLVGWWTFDDKFGHDYSSSTNPLSEPAQAGPGMLGKGHSLYFDGTNQAVIPHSSYYEVDQFTLSMWIYLLEDSTGAWRLVLQKGQNPQELTPTLMFWPRERRLHVRVSTEYYWNEGLDSTGLINLRRWSHIAVTASGQLLQFYLNSYLDRQVILNALVKNNQGDIYLGKTDWHQGFNGFIDDLRLYSSTLHEQDLTALAAPAIPLAASLGVMLSCQLCNYHDAEAGCLDNWHMCSLEELYAGPYEMARAMGWFRFTAEIWTRNTEDQTTTSSDEMQDPDLFKVGICCKDYE</sequence>
<dbReference type="AlphaFoldDB" id="A0AAU9INF5"/>
<proteinExistence type="predicted"/>
<name>A0AAU9INF5_9CILI</name>
<feature type="signal peptide" evidence="1">
    <location>
        <begin position="1"/>
        <end position="21"/>
    </location>
</feature>
<dbReference type="Pfam" id="PF26058">
    <property type="entry name" value="DUF8019"/>
    <property type="match status" value="1"/>
</dbReference>
<dbReference type="PANTHER" id="PTHR42535">
    <property type="entry name" value="OOKINETE PROTEIN, PUTATIVE-RELATED"/>
    <property type="match status" value="1"/>
</dbReference>
<dbReference type="Pfam" id="PF13385">
    <property type="entry name" value="Laminin_G_3"/>
    <property type="match status" value="1"/>
</dbReference>
<accession>A0AAU9INF5</accession>
<keyword evidence="4" id="KW-1185">Reference proteome</keyword>
<dbReference type="Proteomes" id="UP001162131">
    <property type="component" value="Unassembled WGS sequence"/>
</dbReference>
<keyword evidence="1" id="KW-0732">Signal</keyword>
<dbReference type="EMBL" id="CAJZBQ010000012">
    <property type="protein sequence ID" value="CAG9314697.1"/>
    <property type="molecule type" value="Genomic_DNA"/>
</dbReference>
<reference evidence="3" key="1">
    <citation type="submission" date="2021-09" db="EMBL/GenBank/DDBJ databases">
        <authorList>
            <consortium name="AG Swart"/>
            <person name="Singh M."/>
            <person name="Singh A."/>
            <person name="Seah K."/>
            <person name="Emmerich C."/>
        </authorList>
    </citation>
    <scope>NUCLEOTIDE SEQUENCE</scope>
    <source>
        <strain evidence="3">ATCC30299</strain>
    </source>
</reference>
<gene>
    <name evidence="3" type="ORF">BSTOLATCC_MIC11695</name>
</gene>
<evidence type="ECO:0000259" key="2">
    <source>
        <dbReference type="Pfam" id="PF26058"/>
    </source>
</evidence>
<dbReference type="InterPro" id="IPR013320">
    <property type="entry name" value="ConA-like_dom_sf"/>
</dbReference>
<comment type="caution">
    <text evidence="3">The sequence shown here is derived from an EMBL/GenBank/DDBJ whole genome shotgun (WGS) entry which is preliminary data.</text>
</comment>
<organism evidence="3 4">
    <name type="scientific">Blepharisma stoltei</name>
    <dbReference type="NCBI Taxonomy" id="1481888"/>
    <lineage>
        <taxon>Eukaryota</taxon>
        <taxon>Sar</taxon>
        <taxon>Alveolata</taxon>
        <taxon>Ciliophora</taxon>
        <taxon>Postciliodesmatophora</taxon>
        <taxon>Heterotrichea</taxon>
        <taxon>Heterotrichida</taxon>
        <taxon>Blepharismidae</taxon>
        <taxon>Blepharisma</taxon>
    </lineage>
</organism>
<protein>
    <recommendedName>
        <fullName evidence="2">DUF8019 domain-containing protein</fullName>
    </recommendedName>
</protein>
<feature type="chain" id="PRO_5043426221" description="DUF8019 domain-containing protein" evidence="1">
    <location>
        <begin position="22"/>
        <end position="333"/>
    </location>
</feature>
<dbReference type="PANTHER" id="PTHR42535:SF2">
    <property type="entry name" value="CHROMOSOME UNDETERMINED SCAFFOLD_146, WHOLE GENOME SHOTGUN SEQUENCE"/>
    <property type="match status" value="1"/>
</dbReference>
<dbReference type="SUPFAM" id="SSF49899">
    <property type="entry name" value="Concanavalin A-like lectins/glucanases"/>
    <property type="match status" value="1"/>
</dbReference>
<feature type="domain" description="DUF8019" evidence="2">
    <location>
        <begin position="253"/>
        <end position="332"/>
    </location>
</feature>
<evidence type="ECO:0000313" key="4">
    <source>
        <dbReference type="Proteomes" id="UP001162131"/>
    </source>
</evidence>
<evidence type="ECO:0000313" key="3">
    <source>
        <dbReference type="EMBL" id="CAG9314697.1"/>
    </source>
</evidence>
<dbReference type="InterPro" id="IPR058332">
    <property type="entry name" value="DUF8019"/>
</dbReference>
<evidence type="ECO:0000256" key="1">
    <source>
        <dbReference type="SAM" id="SignalP"/>
    </source>
</evidence>
<dbReference type="Gene3D" id="2.60.120.200">
    <property type="match status" value="1"/>
</dbReference>